<dbReference type="Proteomes" id="UP000304895">
    <property type="component" value="Unassembled WGS sequence"/>
</dbReference>
<dbReference type="EMBL" id="SSUJ01000010">
    <property type="protein sequence ID" value="THI29253.1"/>
    <property type="molecule type" value="Genomic_DNA"/>
</dbReference>
<evidence type="ECO:0000259" key="1">
    <source>
        <dbReference type="Pfam" id="PF00419"/>
    </source>
</evidence>
<sequence>MKNMSLKVMSLAFIMTASSAAFADVNGGSGTIHFTGTVIDAPCSIAPESIEQTVELGSVALSSLKTAGSHSRPATGEIKLVDCTLTSVEGDETTTYSKVGVTFSGTPDATVAALLANDSSAQGVGVRLLDQDGKAIELGSETEYPLGNGATIIYQAYVEANGNTVTAGDIRSDATFKLNYK</sequence>
<dbReference type="InterPro" id="IPR008966">
    <property type="entry name" value="Adhesion_dom_sf"/>
</dbReference>
<dbReference type="RefSeq" id="WP_032432059.1">
    <property type="nucleotide sequence ID" value="NZ_BRRV01000016.1"/>
</dbReference>
<accession>A0A4S8CD62</accession>
<evidence type="ECO:0000313" key="2">
    <source>
        <dbReference type="EMBL" id="THI29253.1"/>
    </source>
</evidence>
<name>A0A4S8CD62_KLEPN</name>
<dbReference type="PANTHER" id="PTHR33420">
    <property type="entry name" value="FIMBRIAL SUBUNIT ELFA-RELATED"/>
    <property type="match status" value="1"/>
</dbReference>
<dbReference type="GO" id="GO:0009289">
    <property type="term" value="C:pilus"/>
    <property type="evidence" value="ECO:0007669"/>
    <property type="project" value="InterPro"/>
</dbReference>
<dbReference type="PANTHER" id="PTHR33420:SF11">
    <property type="entry name" value="FIMBRIAL-LIKE PROTEIN"/>
    <property type="match status" value="1"/>
</dbReference>
<comment type="caution">
    <text evidence="2">The sequence shown here is derived from an EMBL/GenBank/DDBJ whole genome shotgun (WGS) entry which is preliminary data.</text>
</comment>
<dbReference type="KEGG" id="kpy:KPNIH31_18160"/>
<dbReference type="AlphaFoldDB" id="A0A4S8CD62"/>
<proteinExistence type="predicted"/>
<dbReference type="SUPFAM" id="SSF49401">
    <property type="entry name" value="Bacterial adhesins"/>
    <property type="match status" value="1"/>
</dbReference>
<dbReference type="Gene3D" id="2.60.40.1090">
    <property type="entry name" value="Fimbrial-type adhesion domain"/>
    <property type="match status" value="1"/>
</dbReference>
<dbReference type="InterPro" id="IPR036937">
    <property type="entry name" value="Adhesion_dom_fimbrial_sf"/>
</dbReference>
<dbReference type="GO" id="GO:0043709">
    <property type="term" value="P:cell adhesion involved in single-species biofilm formation"/>
    <property type="evidence" value="ECO:0007669"/>
    <property type="project" value="TreeGrafter"/>
</dbReference>
<dbReference type="Pfam" id="PF00419">
    <property type="entry name" value="Fimbrial"/>
    <property type="match status" value="1"/>
</dbReference>
<gene>
    <name evidence="2" type="ORF">E9161_13215</name>
</gene>
<dbReference type="InterPro" id="IPR000259">
    <property type="entry name" value="Adhesion_dom_fimbrial"/>
</dbReference>
<evidence type="ECO:0000313" key="3">
    <source>
        <dbReference type="Proteomes" id="UP000304895"/>
    </source>
</evidence>
<feature type="domain" description="Fimbrial-type adhesion" evidence="1">
    <location>
        <begin position="32"/>
        <end position="181"/>
    </location>
</feature>
<protein>
    <submittedName>
        <fullName evidence="2">Type 1 fimbrial protein</fullName>
    </submittedName>
</protein>
<reference evidence="2 3" key="1">
    <citation type="submission" date="2019-04" db="EMBL/GenBank/DDBJ databases">
        <authorList>
            <person name="Fouts D."/>
            <person name="Sutton G."/>
            <person name="Singh I."/>
            <person name="Nguyen K."/>
        </authorList>
    </citation>
    <scope>NUCLEOTIDE SEQUENCE [LARGE SCALE GENOMIC DNA]</scope>
    <source>
        <strain evidence="2 3">55</strain>
    </source>
</reference>
<dbReference type="InterPro" id="IPR050263">
    <property type="entry name" value="Bact_Fimbrial_Adh_Pro"/>
</dbReference>
<organism evidence="2 3">
    <name type="scientific">Klebsiella pneumoniae subsp. pneumoniae</name>
    <dbReference type="NCBI Taxonomy" id="72407"/>
    <lineage>
        <taxon>Bacteria</taxon>
        <taxon>Pseudomonadati</taxon>
        <taxon>Pseudomonadota</taxon>
        <taxon>Gammaproteobacteria</taxon>
        <taxon>Enterobacterales</taxon>
        <taxon>Enterobacteriaceae</taxon>
        <taxon>Klebsiella/Raoultella group</taxon>
        <taxon>Klebsiella</taxon>
        <taxon>Klebsiella pneumoniae complex</taxon>
    </lineage>
</organism>